<dbReference type="STRING" id="1423748.FC37_GL000879"/>
<dbReference type="GO" id="GO:0003955">
    <property type="term" value="F:NAD(P)H dehydrogenase (quinone) activity"/>
    <property type="evidence" value="ECO:0007669"/>
    <property type="project" value="TreeGrafter"/>
</dbReference>
<evidence type="ECO:0000313" key="5">
    <source>
        <dbReference type="Proteomes" id="UP000051311"/>
    </source>
</evidence>
<dbReference type="InterPro" id="IPR029039">
    <property type="entry name" value="Flavoprotein-like_sf"/>
</dbReference>
<evidence type="ECO:0000256" key="1">
    <source>
        <dbReference type="ARBA" id="ARBA00006252"/>
    </source>
</evidence>
<accession>A0A0R1P1L6</accession>
<feature type="domain" description="Flavodoxin-like fold" evidence="3">
    <location>
        <begin position="19"/>
        <end position="131"/>
    </location>
</feature>
<name>A0A0R1P1L6_9LACO</name>
<dbReference type="GO" id="GO:0005829">
    <property type="term" value="C:cytosol"/>
    <property type="evidence" value="ECO:0007669"/>
    <property type="project" value="TreeGrafter"/>
</dbReference>
<reference evidence="4 5" key="1">
    <citation type="journal article" date="2015" name="Genome Announc.">
        <title>Expanding the biotechnology potential of lactobacilli through comparative genomics of 213 strains and associated genera.</title>
        <authorList>
            <person name="Sun Z."/>
            <person name="Harris H.M."/>
            <person name="McCann A."/>
            <person name="Guo C."/>
            <person name="Argimon S."/>
            <person name="Zhang W."/>
            <person name="Yang X."/>
            <person name="Jeffery I.B."/>
            <person name="Cooney J.C."/>
            <person name="Kagawa T.F."/>
            <person name="Liu W."/>
            <person name="Song Y."/>
            <person name="Salvetti E."/>
            <person name="Wrobel A."/>
            <person name="Rasinkangas P."/>
            <person name="Parkhill J."/>
            <person name="Rea M.C."/>
            <person name="O'Sullivan O."/>
            <person name="Ritari J."/>
            <person name="Douillard F.P."/>
            <person name="Paul Ross R."/>
            <person name="Yang R."/>
            <person name="Briner A.E."/>
            <person name="Felis G.E."/>
            <person name="de Vos W.M."/>
            <person name="Barrangou R."/>
            <person name="Klaenhammer T.R."/>
            <person name="Caufield P.W."/>
            <person name="Cui Y."/>
            <person name="Zhang H."/>
            <person name="O'Toole P.W."/>
        </authorList>
    </citation>
    <scope>NUCLEOTIDE SEQUENCE [LARGE SCALE GENOMIC DNA]</scope>
    <source>
        <strain evidence="4 5">DSM 10532</strain>
    </source>
</reference>
<dbReference type="Proteomes" id="UP000051311">
    <property type="component" value="Unassembled WGS sequence"/>
</dbReference>
<dbReference type="InterPro" id="IPR051545">
    <property type="entry name" value="NAD(P)H_dehydrogenase_qn"/>
</dbReference>
<dbReference type="RefSeq" id="WP_236697270.1">
    <property type="nucleotide sequence ID" value="NZ_AZEL01000024.1"/>
</dbReference>
<dbReference type="SUPFAM" id="SSF52218">
    <property type="entry name" value="Flavoproteins"/>
    <property type="match status" value="1"/>
</dbReference>
<proteinExistence type="inferred from homology"/>
<dbReference type="PANTHER" id="PTHR10204:SF34">
    <property type="entry name" value="NAD(P)H DEHYDROGENASE [QUINONE] 1 ISOFORM 1"/>
    <property type="match status" value="1"/>
</dbReference>
<dbReference type="PATRIC" id="fig|1423748.3.peg.924"/>
<sequence>MSHCSKFRWNLIYFSNSYAQIFTKVQQILKARKEEFSAIDLYWDNFNPAYDARELSLFKAGKTSDPNVKKYQKLLKEANRRIFIFPVWWNDTPAIIKGFIDKVMKKQFAYNVGATGVIRHLKNIQRVEVMTTLPHPPGI</sequence>
<comment type="similarity">
    <text evidence="1">Belongs to the NAD(P)H dehydrogenase (quinone) family.</text>
</comment>
<protein>
    <recommendedName>
        <fullName evidence="3">Flavodoxin-like fold domain-containing protein</fullName>
    </recommendedName>
</protein>
<evidence type="ECO:0000256" key="2">
    <source>
        <dbReference type="ARBA" id="ARBA00023002"/>
    </source>
</evidence>
<dbReference type="Gene3D" id="3.40.50.360">
    <property type="match status" value="1"/>
</dbReference>
<dbReference type="PANTHER" id="PTHR10204">
    <property type="entry name" value="NAD P H OXIDOREDUCTASE-RELATED"/>
    <property type="match status" value="1"/>
</dbReference>
<evidence type="ECO:0000259" key="3">
    <source>
        <dbReference type="Pfam" id="PF02525"/>
    </source>
</evidence>
<organism evidence="4 5">
    <name type="scientific">Lactobacillus gallinarum DSM 10532 = JCM 2011</name>
    <dbReference type="NCBI Taxonomy" id="1423748"/>
    <lineage>
        <taxon>Bacteria</taxon>
        <taxon>Bacillati</taxon>
        <taxon>Bacillota</taxon>
        <taxon>Bacilli</taxon>
        <taxon>Lactobacillales</taxon>
        <taxon>Lactobacillaceae</taxon>
        <taxon>Lactobacillus</taxon>
    </lineage>
</organism>
<dbReference type="InterPro" id="IPR003680">
    <property type="entry name" value="Flavodoxin_fold"/>
</dbReference>
<dbReference type="Pfam" id="PF02525">
    <property type="entry name" value="Flavodoxin_2"/>
    <property type="match status" value="1"/>
</dbReference>
<comment type="caution">
    <text evidence="4">The sequence shown here is derived from an EMBL/GenBank/DDBJ whole genome shotgun (WGS) entry which is preliminary data.</text>
</comment>
<dbReference type="EMBL" id="AZEL01000024">
    <property type="protein sequence ID" value="KRL23610.1"/>
    <property type="molecule type" value="Genomic_DNA"/>
</dbReference>
<keyword evidence="2" id="KW-0560">Oxidoreductase</keyword>
<dbReference type="AlphaFoldDB" id="A0A0R1P1L6"/>
<dbReference type="eggNOG" id="COG2249">
    <property type="taxonomic scope" value="Bacteria"/>
</dbReference>
<evidence type="ECO:0000313" key="4">
    <source>
        <dbReference type="EMBL" id="KRL23610.1"/>
    </source>
</evidence>
<gene>
    <name evidence="4" type="ORF">FC37_GL000879</name>
</gene>